<protein>
    <recommendedName>
        <fullName evidence="4">Fructose-bisphosphate aldolase</fullName>
    </recommendedName>
</protein>
<dbReference type="EMBL" id="QRJH01000011">
    <property type="protein sequence ID" value="RHH15617.1"/>
    <property type="molecule type" value="Genomic_DNA"/>
</dbReference>
<accession>A0A414VY12</accession>
<dbReference type="GO" id="GO:0016832">
    <property type="term" value="F:aldehyde-lyase activity"/>
    <property type="evidence" value="ECO:0007669"/>
    <property type="project" value="InterPro"/>
</dbReference>
<dbReference type="AlphaFoldDB" id="A0A414VY12"/>
<reference evidence="2 3" key="1">
    <citation type="submission" date="2018-08" db="EMBL/GenBank/DDBJ databases">
        <title>A genome reference for cultivated species of the human gut microbiota.</title>
        <authorList>
            <person name="Zou Y."/>
            <person name="Xue W."/>
            <person name="Luo G."/>
        </authorList>
    </citation>
    <scope>NUCLEOTIDE SEQUENCE [LARGE SCALE GENOMIC DNA]</scope>
    <source>
        <strain evidence="2 3">AM18-2AC</strain>
    </source>
</reference>
<comment type="cofactor">
    <cofactor evidence="1">
        <name>Zn(2+)</name>
        <dbReference type="ChEBI" id="CHEBI:29105"/>
    </cofactor>
</comment>
<proteinExistence type="predicted"/>
<comment type="caution">
    <text evidence="2">The sequence shown here is derived from an EMBL/GenBank/DDBJ whole genome shotgun (WGS) entry which is preliminary data.</text>
</comment>
<gene>
    <name evidence="2" type="ORF">DW222_16205</name>
</gene>
<dbReference type="InterPro" id="IPR013785">
    <property type="entry name" value="Aldolase_TIM"/>
</dbReference>
<dbReference type="SUPFAM" id="SSF51569">
    <property type="entry name" value="Aldolase"/>
    <property type="match status" value="1"/>
</dbReference>
<name>A0A414VY12_9FIRM</name>
<dbReference type="RefSeq" id="WP_118236098.1">
    <property type="nucleotide sequence ID" value="NZ_JAAILP010000029.1"/>
</dbReference>
<dbReference type="Proteomes" id="UP000284024">
    <property type="component" value="Unassembled WGS sequence"/>
</dbReference>
<evidence type="ECO:0000256" key="1">
    <source>
        <dbReference type="ARBA" id="ARBA00001947"/>
    </source>
</evidence>
<dbReference type="GO" id="GO:0005975">
    <property type="term" value="P:carbohydrate metabolic process"/>
    <property type="evidence" value="ECO:0007669"/>
    <property type="project" value="InterPro"/>
</dbReference>
<dbReference type="InterPro" id="IPR000771">
    <property type="entry name" value="FBA_II"/>
</dbReference>
<evidence type="ECO:0008006" key="4">
    <source>
        <dbReference type="Google" id="ProtNLM"/>
    </source>
</evidence>
<evidence type="ECO:0000313" key="3">
    <source>
        <dbReference type="Proteomes" id="UP000284024"/>
    </source>
</evidence>
<dbReference type="Pfam" id="PF01116">
    <property type="entry name" value="F_bP_aldolase"/>
    <property type="match status" value="1"/>
</dbReference>
<sequence length="83" mass="8900">MLVTLNDVLIPTQKGKYAVGLFNAVNLKLARGIIEAAEAASSPVIVGTAEVLFPYGSLEEVSYTLLSYSYGKKIVSKTTCFLL</sequence>
<evidence type="ECO:0000313" key="2">
    <source>
        <dbReference type="EMBL" id="RHH15617.1"/>
    </source>
</evidence>
<dbReference type="Gene3D" id="3.20.20.70">
    <property type="entry name" value="Aldolase class I"/>
    <property type="match status" value="1"/>
</dbReference>
<dbReference type="GO" id="GO:0008270">
    <property type="term" value="F:zinc ion binding"/>
    <property type="evidence" value="ECO:0007669"/>
    <property type="project" value="InterPro"/>
</dbReference>
<organism evidence="2 3">
    <name type="scientific">Blautia obeum</name>
    <dbReference type="NCBI Taxonomy" id="40520"/>
    <lineage>
        <taxon>Bacteria</taxon>
        <taxon>Bacillati</taxon>
        <taxon>Bacillota</taxon>
        <taxon>Clostridia</taxon>
        <taxon>Lachnospirales</taxon>
        <taxon>Lachnospiraceae</taxon>
        <taxon>Blautia</taxon>
    </lineage>
</organism>